<dbReference type="InParanoid" id="A0A0R0H3Z1"/>
<evidence type="ECO:0000313" key="1">
    <source>
        <dbReference type="EMBL" id="KRH25520.1"/>
    </source>
</evidence>
<reference evidence="1 2" key="1">
    <citation type="journal article" date="2010" name="Nature">
        <title>Genome sequence of the palaeopolyploid soybean.</title>
        <authorList>
            <person name="Schmutz J."/>
            <person name="Cannon S.B."/>
            <person name="Schlueter J."/>
            <person name="Ma J."/>
            <person name="Mitros T."/>
            <person name="Nelson W."/>
            <person name="Hyten D.L."/>
            <person name="Song Q."/>
            <person name="Thelen J.J."/>
            <person name="Cheng J."/>
            <person name="Xu D."/>
            <person name="Hellsten U."/>
            <person name="May G.D."/>
            <person name="Yu Y."/>
            <person name="Sakurai T."/>
            <person name="Umezawa T."/>
            <person name="Bhattacharyya M.K."/>
            <person name="Sandhu D."/>
            <person name="Valliyodan B."/>
            <person name="Lindquist E."/>
            <person name="Peto M."/>
            <person name="Grant D."/>
            <person name="Shu S."/>
            <person name="Goodstein D."/>
            <person name="Barry K."/>
            <person name="Futrell-Griggs M."/>
            <person name="Abernathy B."/>
            <person name="Du J."/>
            <person name="Tian Z."/>
            <person name="Zhu L."/>
            <person name="Gill N."/>
            <person name="Joshi T."/>
            <person name="Libault M."/>
            <person name="Sethuraman A."/>
            <person name="Zhang X.-C."/>
            <person name="Shinozaki K."/>
            <person name="Nguyen H.T."/>
            <person name="Wing R.A."/>
            <person name="Cregan P."/>
            <person name="Specht J."/>
            <person name="Grimwood J."/>
            <person name="Rokhsar D."/>
            <person name="Stacey G."/>
            <person name="Shoemaker R.C."/>
            <person name="Jackson S.A."/>
        </authorList>
    </citation>
    <scope>NUCLEOTIDE SEQUENCE</scope>
    <source>
        <strain evidence="2">cv. Williams 82</strain>
        <tissue evidence="1">Callus</tissue>
    </source>
</reference>
<protein>
    <submittedName>
        <fullName evidence="1 2">Uncharacterized protein</fullName>
    </submittedName>
</protein>
<evidence type="ECO:0000313" key="3">
    <source>
        <dbReference type="Proteomes" id="UP000008827"/>
    </source>
</evidence>
<dbReference type="EMBL" id="CM000845">
    <property type="protein sequence ID" value="KRH25520.1"/>
    <property type="molecule type" value="Genomic_DNA"/>
</dbReference>
<evidence type="ECO:0000313" key="2">
    <source>
        <dbReference type="EnsemblPlants" id="KRH25520"/>
    </source>
</evidence>
<dbReference type="EnsemblPlants" id="KRH25520">
    <property type="protein sequence ID" value="KRH25520"/>
    <property type="gene ID" value="GLYMA_12G109300"/>
</dbReference>
<keyword evidence="3" id="KW-1185">Reference proteome</keyword>
<reference evidence="2" key="2">
    <citation type="submission" date="2018-02" db="UniProtKB">
        <authorList>
            <consortium name="EnsemblPlants"/>
        </authorList>
    </citation>
    <scope>IDENTIFICATION</scope>
    <source>
        <strain evidence="2">Williams 82</strain>
    </source>
</reference>
<reference evidence="1" key="3">
    <citation type="submission" date="2018-07" db="EMBL/GenBank/DDBJ databases">
        <title>WGS assembly of Glycine max.</title>
        <authorList>
            <person name="Schmutz J."/>
            <person name="Cannon S."/>
            <person name="Schlueter J."/>
            <person name="Ma J."/>
            <person name="Mitros T."/>
            <person name="Nelson W."/>
            <person name="Hyten D."/>
            <person name="Song Q."/>
            <person name="Thelen J."/>
            <person name="Cheng J."/>
            <person name="Xu D."/>
            <person name="Hellsten U."/>
            <person name="May G."/>
            <person name="Yu Y."/>
            <person name="Sakurai T."/>
            <person name="Umezawa T."/>
            <person name="Bhattacharyya M."/>
            <person name="Sandhu D."/>
            <person name="Valliyodan B."/>
            <person name="Lindquist E."/>
            <person name="Peto M."/>
            <person name="Grant D."/>
            <person name="Shu S."/>
            <person name="Goodstein D."/>
            <person name="Barry K."/>
            <person name="Futrell-Griggs M."/>
            <person name="Abernathy B."/>
            <person name="Du J."/>
            <person name="Tian Z."/>
            <person name="Zhu L."/>
            <person name="Gill N."/>
            <person name="Joshi T."/>
            <person name="Libault M."/>
            <person name="Sethuraman A."/>
            <person name="Zhang X."/>
            <person name="Shinozaki K."/>
            <person name="Nguyen H."/>
            <person name="Wing R."/>
            <person name="Cregan P."/>
            <person name="Specht J."/>
            <person name="Grimwood J."/>
            <person name="Rokhsar D."/>
            <person name="Stacey G."/>
            <person name="Shoemaker R."/>
            <person name="Jackson S."/>
        </authorList>
    </citation>
    <scope>NUCLEOTIDE SEQUENCE</scope>
    <source>
        <tissue evidence="1">Callus</tissue>
    </source>
</reference>
<gene>
    <name evidence="1" type="ORF">GLYMA_12G109300</name>
</gene>
<organism evidence="1">
    <name type="scientific">Glycine max</name>
    <name type="common">Soybean</name>
    <name type="synonym">Glycine hispida</name>
    <dbReference type="NCBI Taxonomy" id="3847"/>
    <lineage>
        <taxon>Eukaryota</taxon>
        <taxon>Viridiplantae</taxon>
        <taxon>Streptophyta</taxon>
        <taxon>Embryophyta</taxon>
        <taxon>Tracheophyta</taxon>
        <taxon>Spermatophyta</taxon>
        <taxon>Magnoliopsida</taxon>
        <taxon>eudicotyledons</taxon>
        <taxon>Gunneridae</taxon>
        <taxon>Pentapetalae</taxon>
        <taxon>rosids</taxon>
        <taxon>fabids</taxon>
        <taxon>Fabales</taxon>
        <taxon>Fabaceae</taxon>
        <taxon>Papilionoideae</taxon>
        <taxon>50 kb inversion clade</taxon>
        <taxon>NPAAA clade</taxon>
        <taxon>indigoferoid/millettioid clade</taxon>
        <taxon>Phaseoleae</taxon>
        <taxon>Glycine</taxon>
        <taxon>Glycine subgen. Soja</taxon>
    </lineage>
</organism>
<dbReference type="Proteomes" id="UP000008827">
    <property type="component" value="Chromosome 12"/>
</dbReference>
<name>A0A0R0H3Z1_SOYBN</name>
<accession>A0A0R0H3Z1</accession>
<dbReference type="AlphaFoldDB" id="A0A0R0H3Z1"/>
<sequence length="65" mass="7426">MLHHLQDCGHLIPQTNIYLFILHEPGYTMTCRVADLIPKLEGCGMCSFDPILACHSWIGRILQYP</sequence>
<proteinExistence type="predicted"/>
<dbReference type="Gramene" id="KRH25520">
    <property type="protein sequence ID" value="KRH25520"/>
    <property type="gene ID" value="GLYMA_12G109300"/>
</dbReference>